<reference evidence="2" key="1">
    <citation type="journal article" date="2019" name="Int. J. Syst. Evol. Microbiol.">
        <title>The Global Catalogue of Microorganisms (GCM) 10K type strain sequencing project: providing services to taxonomists for standard genome sequencing and annotation.</title>
        <authorList>
            <consortium name="The Broad Institute Genomics Platform"/>
            <consortium name="The Broad Institute Genome Sequencing Center for Infectious Disease"/>
            <person name="Wu L."/>
            <person name="Ma J."/>
        </authorList>
    </citation>
    <scope>NUCLEOTIDE SEQUENCE [LARGE SCALE GENOMIC DNA]</scope>
    <source>
        <strain evidence="2">JCM 32226</strain>
    </source>
</reference>
<accession>A0ABP8QE18</accession>
<dbReference type="PANTHER" id="PTHR30438">
    <property type="entry name" value="36 KDA ANTIGEN-RELATED"/>
    <property type="match status" value="1"/>
</dbReference>
<dbReference type="Gene3D" id="2.40.50.100">
    <property type="match status" value="1"/>
</dbReference>
<sequence>MSALSRRLPLLALLPIAALAGATWWATRPAPVRLQGQIEAQSYSVASKIPGRIDRVLVKKGDPLQQGDLVFRLTSPELDAKMQQAQAGEAAASALARNVELGAREQQVLAAKDQWRRAQAAADLHQTTYQRLDALFKEGVLAEQKRDEALTQWRTSQLAADAAQQQYLLAQEGAREEQKQAAREQAKRAAGAVAEVAAYQAETEVRSPASGEVSQVLLQPGELAPQGFPVVTLLDMHDAWLRLQVREDRLKHFPMGREFEVRLPAIDDQPHRFRVSHIAVMGEYATWRATDSGSGFDMRSFEVEARPLEADLPLRVGMSGLVSLDAD</sequence>
<dbReference type="RefSeq" id="WP_345013316.1">
    <property type="nucleotide sequence ID" value="NZ_BAABFC010000014.1"/>
</dbReference>
<keyword evidence="2" id="KW-1185">Reference proteome</keyword>
<evidence type="ECO:0000313" key="1">
    <source>
        <dbReference type="EMBL" id="GAA4501003.1"/>
    </source>
</evidence>
<dbReference type="SUPFAM" id="SSF111369">
    <property type="entry name" value="HlyD-like secretion proteins"/>
    <property type="match status" value="1"/>
</dbReference>
<name>A0ABP8QE18_9GAMM</name>
<dbReference type="PANTHER" id="PTHR30438:SF1">
    <property type="entry name" value="36 KDA ANTIGEN"/>
    <property type="match status" value="1"/>
</dbReference>
<dbReference type="EMBL" id="BAABFC010000014">
    <property type="protein sequence ID" value="GAA4501003.1"/>
    <property type="molecule type" value="Genomic_DNA"/>
</dbReference>
<protein>
    <submittedName>
        <fullName evidence="1">Biotin/lipoyl-binding protein</fullName>
    </submittedName>
</protein>
<dbReference type="Proteomes" id="UP001501321">
    <property type="component" value="Unassembled WGS sequence"/>
</dbReference>
<organism evidence="1 2">
    <name type="scientific">Pseudaeromonas paramecii</name>
    <dbReference type="NCBI Taxonomy" id="2138166"/>
    <lineage>
        <taxon>Bacteria</taxon>
        <taxon>Pseudomonadati</taxon>
        <taxon>Pseudomonadota</taxon>
        <taxon>Gammaproteobacteria</taxon>
        <taxon>Aeromonadales</taxon>
        <taxon>Aeromonadaceae</taxon>
        <taxon>Pseudaeromonas</taxon>
    </lineage>
</organism>
<proteinExistence type="predicted"/>
<comment type="caution">
    <text evidence="1">The sequence shown here is derived from an EMBL/GenBank/DDBJ whole genome shotgun (WGS) entry which is preliminary data.</text>
</comment>
<evidence type="ECO:0000313" key="2">
    <source>
        <dbReference type="Proteomes" id="UP001501321"/>
    </source>
</evidence>
<gene>
    <name evidence="1" type="ORF">GCM10023095_23570</name>
</gene>
<dbReference type="Gene3D" id="2.40.30.170">
    <property type="match status" value="1"/>
</dbReference>